<reference evidence="11 12" key="1">
    <citation type="submission" date="2018-11" db="EMBL/GenBank/DDBJ databases">
        <title>Genome sequence of Saitozyma podzolica DSM 27192.</title>
        <authorList>
            <person name="Aliyu H."/>
            <person name="Gorte O."/>
            <person name="Ochsenreither K."/>
        </authorList>
    </citation>
    <scope>NUCLEOTIDE SEQUENCE [LARGE SCALE GENOMIC DNA]</scope>
    <source>
        <strain evidence="11 12">DSM 27192</strain>
    </source>
</reference>
<dbReference type="GO" id="GO:0000506">
    <property type="term" value="C:glycosylphosphatidylinositol-N-acetylglucosaminyltransferase (GPI-GnT) complex"/>
    <property type="evidence" value="ECO:0007669"/>
    <property type="project" value="InterPro"/>
</dbReference>
<evidence type="ECO:0000259" key="10">
    <source>
        <dbReference type="SMART" id="SM00563"/>
    </source>
</evidence>
<dbReference type="Gene3D" id="3.40.50.2000">
    <property type="entry name" value="Glycogen Phosphorylase B"/>
    <property type="match status" value="2"/>
</dbReference>
<dbReference type="Proteomes" id="UP000279259">
    <property type="component" value="Unassembled WGS sequence"/>
</dbReference>
<dbReference type="PANTHER" id="PTHR45871:SF1">
    <property type="entry name" value="PHOSPHATIDYLINOSITOL N-ACETYLGLUCOSAMINYLTRANSFERASE SUBUNIT A"/>
    <property type="match status" value="1"/>
</dbReference>
<evidence type="ECO:0000256" key="1">
    <source>
        <dbReference type="ARBA" id="ARBA00003265"/>
    </source>
</evidence>
<evidence type="ECO:0000313" key="12">
    <source>
        <dbReference type="Proteomes" id="UP000279259"/>
    </source>
</evidence>
<dbReference type="SUPFAM" id="SSF69593">
    <property type="entry name" value="Glycerol-3-phosphate (1)-acyltransferase"/>
    <property type="match status" value="1"/>
</dbReference>
<dbReference type="InterPro" id="IPR002123">
    <property type="entry name" value="Plipid/glycerol_acylTrfase"/>
</dbReference>
<name>A0A427YE65_9TREE</name>
<dbReference type="SMART" id="SM00563">
    <property type="entry name" value="PlsC"/>
    <property type="match status" value="1"/>
</dbReference>
<keyword evidence="5" id="KW-0328">Glycosyltransferase</keyword>
<evidence type="ECO:0000256" key="8">
    <source>
        <dbReference type="SAM" id="MobiDB-lite"/>
    </source>
</evidence>
<dbReference type="CDD" id="cd03796">
    <property type="entry name" value="GT4_PIG-A-like"/>
    <property type="match status" value="1"/>
</dbReference>
<dbReference type="UniPathway" id="UPA00196"/>
<gene>
    <name evidence="11" type="ORF">EHS25_002369</name>
</gene>
<dbReference type="AlphaFoldDB" id="A0A427YE65"/>
<dbReference type="InterPro" id="IPR039507">
    <property type="entry name" value="PIG-A/GPI3"/>
</dbReference>
<keyword evidence="9" id="KW-0812">Transmembrane</keyword>
<keyword evidence="12" id="KW-1185">Reference proteome</keyword>
<accession>A0A427YE65</accession>
<dbReference type="Pfam" id="PF00534">
    <property type="entry name" value="Glycos_transf_1"/>
    <property type="match status" value="1"/>
</dbReference>
<evidence type="ECO:0000256" key="9">
    <source>
        <dbReference type="SAM" id="Phobius"/>
    </source>
</evidence>
<dbReference type="Pfam" id="PF08288">
    <property type="entry name" value="PIGA"/>
    <property type="match status" value="1"/>
</dbReference>
<dbReference type="SUPFAM" id="SSF53756">
    <property type="entry name" value="UDP-Glycosyltransferase/glycogen phosphorylase"/>
    <property type="match status" value="1"/>
</dbReference>
<keyword evidence="9" id="KW-1133">Transmembrane helix</keyword>
<evidence type="ECO:0000256" key="6">
    <source>
        <dbReference type="ARBA" id="ARBA00022679"/>
    </source>
</evidence>
<dbReference type="PANTHER" id="PTHR45871">
    <property type="entry name" value="N-ACETYLGLUCOSAMINYL-PHOSPHATIDYLINOSITOL BIOSYNTHETIC PROTEIN"/>
    <property type="match status" value="1"/>
</dbReference>
<evidence type="ECO:0000256" key="3">
    <source>
        <dbReference type="ARBA" id="ARBA00012420"/>
    </source>
</evidence>
<feature type="transmembrane region" description="Helical" evidence="9">
    <location>
        <begin position="12"/>
        <end position="34"/>
    </location>
</feature>
<dbReference type="Pfam" id="PF01553">
    <property type="entry name" value="Acyltransferase"/>
    <property type="match status" value="1"/>
</dbReference>
<dbReference type="InterPro" id="IPR013234">
    <property type="entry name" value="PIGA_GPI_anchor_biosynthesis"/>
</dbReference>
<comment type="pathway">
    <text evidence="2">Glycolipid biosynthesis; glycosylphosphatidylinositol-anchor biosynthesis.</text>
</comment>
<dbReference type="GO" id="GO:0017176">
    <property type="term" value="F:phosphatidylinositol N-acetylglucosaminyltransferase activity"/>
    <property type="evidence" value="ECO:0007669"/>
    <property type="project" value="UniProtKB-EC"/>
</dbReference>
<proteinExistence type="predicted"/>
<comment type="function">
    <text evidence="1">Catalytic subunit in the complex catalyzing the transfer of N-acetylglucosamine from UDP-N-acetylglucosamine to phosphatidylinositol, the first step of GPI biosynthesis.</text>
</comment>
<feature type="domain" description="Phospholipid/glycerol acyltransferase" evidence="10">
    <location>
        <begin position="79"/>
        <end position="187"/>
    </location>
</feature>
<organism evidence="11 12">
    <name type="scientific">Saitozyma podzolica</name>
    <dbReference type="NCBI Taxonomy" id="1890683"/>
    <lineage>
        <taxon>Eukaryota</taxon>
        <taxon>Fungi</taxon>
        <taxon>Dikarya</taxon>
        <taxon>Basidiomycota</taxon>
        <taxon>Agaricomycotina</taxon>
        <taxon>Tremellomycetes</taxon>
        <taxon>Tremellales</taxon>
        <taxon>Trimorphomycetaceae</taxon>
        <taxon>Saitozyma</taxon>
    </lineage>
</organism>
<dbReference type="EMBL" id="RSCD01000014">
    <property type="protein sequence ID" value="RSH89257.1"/>
    <property type="molecule type" value="Genomic_DNA"/>
</dbReference>
<comment type="caution">
    <text evidence="11">The sequence shown here is derived from an EMBL/GenBank/DDBJ whole genome shotgun (WGS) entry which is preliminary data.</text>
</comment>
<protein>
    <recommendedName>
        <fullName evidence="3">phosphatidylinositol N-acetylglucosaminyltransferase</fullName>
        <ecNumber evidence="3">2.4.1.198</ecNumber>
    </recommendedName>
    <alternativeName>
        <fullName evidence="7">GlcNAc-PI synthesis protein</fullName>
    </alternativeName>
</protein>
<dbReference type="OrthoDB" id="734129at2759"/>
<evidence type="ECO:0000313" key="11">
    <source>
        <dbReference type="EMBL" id="RSH89257.1"/>
    </source>
</evidence>
<dbReference type="CDD" id="cd07989">
    <property type="entry name" value="LPLAT_AGPAT-like"/>
    <property type="match status" value="1"/>
</dbReference>
<evidence type="ECO:0000256" key="7">
    <source>
        <dbReference type="ARBA" id="ARBA00032160"/>
    </source>
</evidence>
<dbReference type="GO" id="GO:0006506">
    <property type="term" value="P:GPI anchor biosynthetic process"/>
    <property type="evidence" value="ECO:0007669"/>
    <property type="project" value="UniProtKB-UniPathway"/>
</dbReference>
<dbReference type="STRING" id="1890683.A0A427YE65"/>
<dbReference type="SMR" id="A0A427YE65"/>
<keyword evidence="6" id="KW-0808">Transferase</keyword>
<dbReference type="EC" id="2.4.1.198" evidence="3"/>
<evidence type="ECO:0000256" key="5">
    <source>
        <dbReference type="ARBA" id="ARBA00022676"/>
    </source>
</evidence>
<evidence type="ECO:0000256" key="2">
    <source>
        <dbReference type="ARBA" id="ARBA00004687"/>
    </source>
</evidence>
<evidence type="ECO:0000256" key="4">
    <source>
        <dbReference type="ARBA" id="ARBA00022502"/>
    </source>
</evidence>
<sequence length="773" mass="86002">MTSPMFYFRLTLYTLLLLTVSFWAILIGLVATVLGKRLNTNYYVARTFWHVAGPVLGWKFEVEGEEYLWDLKDVGGRDFLDILYLGRIFPKHAAIMAKKSLRLLPGLGWFMLLSGTVFIDRKNNKSAIASMTQAGEDMKRKRISLWIFPEGTRHLSPHADLLPFKKGAFYLAVQSGTPIVPVVCENYYHIFNGKNHFGRGTLRIKVLPPIPTTGMTAADVPALVEKTRDLMIDALQEISMPSPPGSQAPSPTPLLQAERGTGYQSTASSDEAVVEATIGGHEIRRSVSVDGAGLGGGKKGKKYTIAMVSDFFLPVIGGVEGHIYSLGVELMRRGHRVIVITHHHPPRVGIRHLAPGLKVYHLPYTPIASNATLPNFFLFLPYFRTIILREKIDIVHGHGSLSSLAHEAMIHAPMFGVRAVFTDHSLFGFADAVGVLTNKLLAGALRNVDGVICVSNTGRENTVLRAQLEPELVSVIPNALVAEQFRPDPTRADPQHITIVVISRLVYRKGIDLLVASAPRICELFPSVRFVVGGDGPKMVELEQMREKYLLQDRIELLGSIRPSDVREVLTRGQIYLNTSLTEAFGISIIEAASAGLFVVSTRVGGVPEILPGDMIEFARADEEGEYECEYVVRALIHAIHTIQKGLYDPLRAHERVKDMYAWSDVAERTERVYDRAIATPEKNPGERLARLLSLGPAFGPIMCIIIAIEHFFLWCLEIVSPRDEIDQVESVWSHEAFEKIVDNERRSRVQVQDDSSPVRKASRREKTATRPT</sequence>
<dbReference type="GO" id="GO:0016746">
    <property type="term" value="F:acyltransferase activity"/>
    <property type="evidence" value="ECO:0007669"/>
    <property type="project" value="InterPro"/>
</dbReference>
<feature type="region of interest" description="Disordered" evidence="8">
    <location>
        <begin position="749"/>
        <end position="773"/>
    </location>
</feature>
<keyword evidence="9" id="KW-0472">Membrane</keyword>
<dbReference type="InterPro" id="IPR001296">
    <property type="entry name" value="Glyco_trans_1"/>
</dbReference>
<keyword evidence="4" id="KW-0337">GPI-anchor biosynthesis</keyword>